<dbReference type="InterPro" id="IPR029044">
    <property type="entry name" value="Nucleotide-diphossugar_trans"/>
</dbReference>
<name>Q2GAE7_NOVAD</name>
<dbReference type="CDD" id="cd04186">
    <property type="entry name" value="GT_2_like_c"/>
    <property type="match status" value="1"/>
</dbReference>
<proteinExistence type="predicted"/>
<evidence type="ECO:0000313" key="3">
    <source>
        <dbReference type="Proteomes" id="UP000009134"/>
    </source>
</evidence>
<protein>
    <submittedName>
        <fullName evidence="2">Glycosyl transferase, family 2</fullName>
    </submittedName>
</protein>
<dbReference type="PANTHER" id="PTHR43179:SF7">
    <property type="entry name" value="RHAMNOSYLTRANSFERASE WBBL"/>
    <property type="match status" value="1"/>
</dbReference>
<dbReference type="Gene3D" id="3.90.550.10">
    <property type="entry name" value="Spore Coat Polysaccharide Biosynthesis Protein SpsA, Chain A"/>
    <property type="match status" value="1"/>
</dbReference>
<evidence type="ECO:0000313" key="2">
    <source>
        <dbReference type="EMBL" id="ABD25176.1"/>
    </source>
</evidence>
<dbReference type="AlphaFoldDB" id="Q2GAE7"/>
<dbReference type="Proteomes" id="UP000009134">
    <property type="component" value="Chromosome"/>
</dbReference>
<dbReference type="HOGENOM" id="CLU_005003_5_1_5"/>
<dbReference type="PANTHER" id="PTHR43179">
    <property type="entry name" value="RHAMNOSYLTRANSFERASE WBBL"/>
    <property type="match status" value="1"/>
</dbReference>
<sequence length="586" mass="64851">MSARSFLGGFCIAFFRDPVRALVAAFWFATGKRVRARNRLHLVLTMPGTAYDRWIAEVEGADLPEDRPADRASGQASPRFNVLICVPDDDAARIIRRQIEALIAQGWPYWTANIFVGADVTMPDLPDDPRIRLLPSMGDGETLKETYPALETKGGYVVPHHQGAILSGSALQRMADAIRGSGNPTIIFGDHDHLAGLNRRHTPWFKPQWNAEMILAQDYVTQVLAIREDEAQALRLDGGSCAAYALLLELSRTPGFTAVRVPHILAHVVDDHAPDASAIRAIVAQHVAHRAGIATAGPFGTVRVAWPLPDPLPLVSVIVPTRDQPRLLRACMDGLLRDTLYAPMEILVVDNGTTDRQALALIREHSADPRVRVLSAPGPYNYSRLNNRAVREAAGEYVCLLNNDTQVIKGTWLHEMMRQASRPEAGAVGAMLLYPDHTIQHAGVVVGMGEAAGHAHRFQSADGAGFFAQAHVQRYVSAVTAACLVVKREKFLAVDGLDEEGLPIAFNDVDLCLKLQREGWRNLYCPQAVMVHHESKSRGKDFAPDQRDRYMRELSVLQGRWGTARYQDPLHHPRLKRSSETYILDY</sequence>
<dbReference type="Pfam" id="PF00535">
    <property type="entry name" value="Glycos_transf_2"/>
    <property type="match status" value="1"/>
</dbReference>
<keyword evidence="3" id="KW-1185">Reference proteome</keyword>
<dbReference type="eggNOG" id="COG1216">
    <property type="taxonomic scope" value="Bacteria"/>
</dbReference>
<dbReference type="GO" id="GO:0016740">
    <property type="term" value="F:transferase activity"/>
    <property type="evidence" value="ECO:0007669"/>
    <property type="project" value="UniProtKB-KW"/>
</dbReference>
<dbReference type="KEGG" id="nar:Saro_0729"/>
<dbReference type="RefSeq" id="WP_011444390.1">
    <property type="nucleotide sequence ID" value="NC_007794.1"/>
</dbReference>
<dbReference type="CAZy" id="GT2">
    <property type="family name" value="Glycosyltransferase Family 2"/>
</dbReference>
<reference evidence="3" key="1">
    <citation type="submission" date="2006-01" db="EMBL/GenBank/DDBJ databases">
        <title>Complete sequence of Novosphingobium aromaticivorans DSM 12444.</title>
        <authorList>
            <consortium name="US DOE Joint Genome Institute"/>
            <person name="Copeland A."/>
            <person name="Lucas S."/>
            <person name="Lapidus A."/>
            <person name="Barry K."/>
            <person name="Detter J.C."/>
            <person name="Glavina T."/>
            <person name="Hammon N."/>
            <person name="Israni S."/>
            <person name="Pitluck S."/>
            <person name="Chain P."/>
            <person name="Malfatti S."/>
            <person name="Shin M."/>
            <person name="Vergez L."/>
            <person name="Schmutz J."/>
            <person name="Larimer F."/>
            <person name="Land M."/>
            <person name="Kyrpides N."/>
            <person name="Ivanova N."/>
            <person name="Fredrickson J."/>
            <person name="Balkwill D."/>
            <person name="Romine M.F."/>
            <person name="Richardson P."/>
        </authorList>
    </citation>
    <scope>NUCLEOTIDE SEQUENCE [LARGE SCALE GENOMIC DNA]</scope>
    <source>
        <strain evidence="3">ATCC 700278 / DSM 12444 / CCUG 56034 / CIP 105152 / NBRC 16084 / F199</strain>
    </source>
</reference>
<evidence type="ECO:0000259" key="1">
    <source>
        <dbReference type="Pfam" id="PF00535"/>
    </source>
</evidence>
<dbReference type="STRING" id="279238.Saro_0729"/>
<organism evidence="2 3">
    <name type="scientific">Novosphingobium aromaticivorans (strain ATCC 700278 / DSM 12444 / CCUG 56034 / CIP 105152 / NBRC 16084 / F199)</name>
    <dbReference type="NCBI Taxonomy" id="279238"/>
    <lineage>
        <taxon>Bacteria</taxon>
        <taxon>Pseudomonadati</taxon>
        <taxon>Pseudomonadota</taxon>
        <taxon>Alphaproteobacteria</taxon>
        <taxon>Sphingomonadales</taxon>
        <taxon>Sphingomonadaceae</taxon>
        <taxon>Novosphingobium</taxon>
    </lineage>
</organism>
<dbReference type="InterPro" id="IPR001173">
    <property type="entry name" value="Glyco_trans_2-like"/>
</dbReference>
<dbReference type="EMBL" id="CP000248">
    <property type="protein sequence ID" value="ABD25176.1"/>
    <property type="molecule type" value="Genomic_DNA"/>
</dbReference>
<accession>Q2GAE7</accession>
<dbReference type="SUPFAM" id="SSF53448">
    <property type="entry name" value="Nucleotide-diphospho-sugar transferases"/>
    <property type="match status" value="1"/>
</dbReference>
<gene>
    <name evidence="2" type="ordered locus">Saro_0729</name>
</gene>
<keyword evidence="2" id="KW-0808">Transferase</keyword>
<feature type="domain" description="Glycosyltransferase 2-like" evidence="1">
    <location>
        <begin position="316"/>
        <end position="435"/>
    </location>
</feature>